<gene>
    <name evidence="7" type="ORF">JOC47_001217</name>
</gene>
<feature type="transmembrane region" description="Helical" evidence="6">
    <location>
        <begin position="138"/>
        <end position="156"/>
    </location>
</feature>
<comment type="caution">
    <text evidence="7">The sequence shown here is derived from an EMBL/GenBank/DDBJ whole genome shotgun (WGS) entry which is preliminary data.</text>
</comment>
<protein>
    <submittedName>
        <fullName evidence="7">FtsH-binding integral membrane protein</fullName>
    </submittedName>
</protein>
<dbReference type="AlphaFoldDB" id="A0A939BQJ0"/>
<dbReference type="Pfam" id="PF01027">
    <property type="entry name" value="Bax1-I"/>
    <property type="match status" value="1"/>
</dbReference>
<keyword evidence="8" id="KW-1185">Reference proteome</keyword>
<feature type="transmembrane region" description="Helical" evidence="6">
    <location>
        <begin position="82"/>
        <end position="101"/>
    </location>
</feature>
<evidence type="ECO:0000256" key="3">
    <source>
        <dbReference type="ARBA" id="ARBA00022692"/>
    </source>
</evidence>
<feature type="transmembrane region" description="Helical" evidence="6">
    <location>
        <begin position="20"/>
        <end position="39"/>
    </location>
</feature>
<keyword evidence="3 6" id="KW-0812">Transmembrane</keyword>
<organism evidence="7 8">
    <name type="scientific">Halanaerobacter jeridensis</name>
    <dbReference type="NCBI Taxonomy" id="706427"/>
    <lineage>
        <taxon>Bacteria</taxon>
        <taxon>Bacillati</taxon>
        <taxon>Bacillota</taxon>
        <taxon>Clostridia</taxon>
        <taxon>Halanaerobiales</taxon>
        <taxon>Halobacteroidaceae</taxon>
        <taxon>Halanaerobacter</taxon>
    </lineage>
</organism>
<dbReference type="InterPro" id="IPR006214">
    <property type="entry name" value="Bax_inhibitor_1-related"/>
</dbReference>
<dbReference type="EMBL" id="JAFBDQ010000005">
    <property type="protein sequence ID" value="MBM7556374.1"/>
    <property type="molecule type" value="Genomic_DNA"/>
</dbReference>
<dbReference type="GO" id="GO:0005886">
    <property type="term" value="C:plasma membrane"/>
    <property type="evidence" value="ECO:0007669"/>
    <property type="project" value="TreeGrafter"/>
</dbReference>
<keyword evidence="4 6" id="KW-1133">Transmembrane helix</keyword>
<dbReference type="RefSeq" id="WP_204701154.1">
    <property type="nucleotide sequence ID" value="NZ_JAFBDQ010000005.1"/>
</dbReference>
<dbReference type="CDD" id="cd10432">
    <property type="entry name" value="BI-1-like_bacterial"/>
    <property type="match status" value="1"/>
</dbReference>
<evidence type="ECO:0000256" key="2">
    <source>
        <dbReference type="ARBA" id="ARBA00010350"/>
    </source>
</evidence>
<name>A0A939BQJ0_9FIRM</name>
<feature type="transmembrane region" description="Helical" evidence="6">
    <location>
        <begin position="199"/>
        <end position="220"/>
    </location>
</feature>
<evidence type="ECO:0000256" key="4">
    <source>
        <dbReference type="ARBA" id="ARBA00022989"/>
    </source>
</evidence>
<reference evidence="7" key="1">
    <citation type="submission" date="2021-01" db="EMBL/GenBank/DDBJ databases">
        <title>Genomic Encyclopedia of Type Strains, Phase IV (KMG-IV): sequencing the most valuable type-strain genomes for metagenomic binning, comparative biology and taxonomic classification.</title>
        <authorList>
            <person name="Goeker M."/>
        </authorList>
    </citation>
    <scope>NUCLEOTIDE SEQUENCE</scope>
    <source>
        <strain evidence="7">DSM 23230</strain>
    </source>
</reference>
<proteinExistence type="inferred from homology"/>
<evidence type="ECO:0000313" key="7">
    <source>
        <dbReference type="EMBL" id="MBM7556374.1"/>
    </source>
</evidence>
<evidence type="ECO:0000256" key="1">
    <source>
        <dbReference type="ARBA" id="ARBA00004141"/>
    </source>
</evidence>
<dbReference type="Proteomes" id="UP000774000">
    <property type="component" value="Unassembled WGS sequence"/>
</dbReference>
<dbReference type="PANTHER" id="PTHR23291:SF50">
    <property type="entry name" value="PROTEIN LIFEGUARD 4"/>
    <property type="match status" value="1"/>
</dbReference>
<sequence>MNQEQVVANDLSEQELFSKVFGWMALALGITAVVSMLTIKSGLVRPIVTNPFIFFGLMIGELIMVVILSGKIQKLSLSAAQLIFFAYAALNGLTFSAIFLAYTSTSIVSTFAIAAGIFSFMAVYGYQTEQDLTSFGSYALMGIVGLIIASIVNIFLHSSMLYWIITYGGVILFTGLTAYDTQKIKNLAQSSRASDKIAVLGALSLYLDFINLFIYLLRIFGKKK</sequence>
<feature type="transmembrane region" description="Helical" evidence="6">
    <location>
        <begin position="162"/>
        <end position="179"/>
    </location>
</feature>
<evidence type="ECO:0000313" key="8">
    <source>
        <dbReference type="Proteomes" id="UP000774000"/>
    </source>
</evidence>
<comment type="similarity">
    <text evidence="2 6">Belongs to the BI1 family.</text>
</comment>
<accession>A0A939BQJ0</accession>
<evidence type="ECO:0000256" key="5">
    <source>
        <dbReference type="ARBA" id="ARBA00023136"/>
    </source>
</evidence>
<feature type="transmembrane region" description="Helical" evidence="6">
    <location>
        <begin position="107"/>
        <end position="126"/>
    </location>
</feature>
<dbReference type="PANTHER" id="PTHR23291">
    <property type="entry name" value="BAX INHIBITOR-RELATED"/>
    <property type="match status" value="1"/>
</dbReference>
<comment type="subcellular location">
    <subcellularLocation>
        <location evidence="1">Membrane</location>
        <topology evidence="1">Multi-pass membrane protein</topology>
    </subcellularLocation>
</comment>
<keyword evidence="5 6" id="KW-0472">Membrane</keyword>
<evidence type="ECO:0000256" key="6">
    <source>
        <dbReference type="RuleBase" id="RU004379"/>
    </source>
</evidence>
<feature type="transmembrane region" description="Helical" evidence="6">
    <location>
        <begin position="51"/>
        <end position="70"/>
    </location>
</feature>